<dbReference type="EMBL" id="JAGSMN010000052">
    <property type="protein sequence ID" value="MBR7671947.1"/>
    <property type="molecule type" value="Genomic_DNA"/>
</dbReference>
<feature type="non-terminal residue" evidence="6">
    <location>
        <position position="2266"/>
    </location>
</feature>
<accession>A0A8T4IQ91</accession>
<dbReference type="FunFam" id="3.30.300.30:FF:000010">
    <property type="entry name" value="Enterobactin synthetase component F"/>
    <property type="match status" value="2"/>
</dbReference>
<dbReference type="InterPro" id="IPR045851">
    <property type="entry name" value="AMP-bd_C_sf"/>
</dbReference>
<dbReference type="GO" id="GO:0017000">
    <property type="term" value="P:antibiotic biosynthetic process"/>
    <property type="evidence" value="ECO:0007669"/>
    <property type="project" value="UniProtKB-ARBA"/>
</dbReference>
<dbReference type="GO" id="GO:0005829">
    <property type="term" value="C:cytosol"/>
    <property type="evidence" value="ECO:0007669"/>
    <property type="project" value="TreeGrafter"/>
</dbReference>
<dbReference type="InterPro" id="IPR036736">
    <property type="entry name" value="ACP-like_sf"/>
</dbReference>
<dbReference type="PROSITE" id="PS50075">
    <property type="entry name" value="CARRIER"/>
    <property type="match status" value="2"/>
</dbReference>
<protein>
    <submittedName>
        <fullName evidence="6">Amino acid adenylation domain-containing protein</fullName>
    </submittedName>
</protein>
<dbReference type="GO" id="GO:0072330">
    <property type="term" value="P:monocarboxylic acid biosynthetic process"/>
    <property type="evidence" value="ECO:0007669"/>
    <property type="project" value="UniProtKB-ARBA"/>
</dbReference>
<evidence type="ECO:0000256" key="3">
    <source>
        <dbReference type="ARBA" id="ARBA00022450"/>
    </source>
</evidence>
<dbReference type="InterPro" id="IPR010071">
    <property type="entry name" value="AA_adenyl_dom"/>
</dbReference>
<evidence type="ECO:0000313" key="6">
    <source>
        <dbReference type="EMBL" id="MBR7671947.1"/>
    </source>
</evidence>
<dbReference type="InterPro" id="IPR006162">
    <property type="entry name" value="Ppantetheine_attach_site"/>
</dbReference>
<dbReference type="Pfam" id="PF00501">
    <property type="entry name" value="AMP-binding"/>
    <property type="match status" value="2"/>
</dbReference>
<dbReference type="GO" id="GO:0003824">
    <property type="term" value="F:catalytic activity"/>
    <property type="evidence" value="ECO:0007669"/>
    <property type="project" value="InterPro"/>
</dbReference>
<name>A0A8T4IQ91_9ACTN</name>
<dbReference type="InterPro" id="IPR020806">
    <property type="entry name" value="PKS_PP-bd"/>
</dbReference>
<dbReference type="SUPFAM" id="SSF56801">
    <property type="entry name" value="Acetyl-CoA synthetase-like"/>
    <property type="match status" value="2"/>
</dbReference>
<dbReference type="InterPro" id="IPR020845">
    <property type="entry name" value="AMP-binding_CS"/>
</dbReference>
<feature type="domain" description="Carrier" evidence="5">
    <location>
        <begin position="1733"/>
        <end position="1808"/>
    </location>
</feature>
<proteinExistence type="inferred from homology"/>
<dbReference type="CDD" id="cd05930">
    <property type="entry name" value="A_NRPS"/>
    <property type="match status" value="1"/>
</dbReference>
<dbReference type="Pfam" id="PF00668">
    <property type="entry name" value="Condensation"/>
    <property type="match status" value="2"/>
</dbReference>
<dbReference type="PROSITE" id="PS00012">
    <property type="entry name" value="PHOSPHOPANTETHEINE"/>
    <property type="match status" value="2"/>
</dbReference>
<evidence type="ECO:0000256" key="4">
    <source>
        <dbReference type="ARBA" id="ARBA00022553"/>
    </source>
</evidence>
<dbReference type="SMART" id="SM00823">
    <property type="entry name" value="PKS_PP"/>
    <property type="match status" value="2"/>
</dbReference>
<dbReference type="FunFam" id="1.10.1200.10:FF:000016">
    <property type="entry name" value="Non-ribosomal peptide synthase"/>
    <property type="match status" value="2"/>
</dbReference>
<dbReference type="InterPro" id="IPR025110">
    <property type="entry name" value="AMP-bd_C"/>
</dbReference>
<reference evidence="6" key="1">
    <citation type="submission" date="2021-04" db="EMBL/GenBank/DDBJ databases">
        <title>Sequencing of actinobacteria type strains.</title>
        <authorList>
            <person name="Nguyen G.-S."/>
            <person name="Wentzel A."/>
        </authorList>
    </citation>
    <scope>NUCLEOTIDE SEQUENCE</scope>
    <source>
        <strain evidence="6">DSM 42095</strain>
    </source>
</reference>
<dbReference type="Pfam" id="PF00550">
    <property type="entry name" value="PP-binding"/>
    <property type="match status" value="2"/>
</dbReference>
<dbReference type="GO" id="GO:0031177">
    <property type="term" value="F:phosphopantetheine binding"/>
    <property type="evidence" value="ECO:0007669"/>
    <property type="project" value="InterPro"/>
</dbReference>
<organism evidence="6 7">
    <name type="scientific">Streptomyces daliensis</name>
    <dbReference type="NCBI Taxonomy" id="299421"/>
    <lineage>
        <taxon>Bacteria</taxon>
        <taxon>Bacillati</taxon>
        <taxon>Actinomycetota</taxon>
        <taxon>Actinomycetes</taxon>
        <taxon>Kitasatosporales</taxon>
        <taxon>Streptomycetaceae</taxon>
        <taxon>Streptomyces</taxon>
    </lineage>
</organism>
<comment type="similarity">
    <text evidence="2">Belongs to the ATP-dependent AMP-binding enzyme family.</text>
</comment>
<keyword evidence="3" id="KW-0596">Phosphopantetheine</keyword>
<comment type="cofactor">
    <cofactor evidence="1">
        <name>pantetheine 4'-phosphate</name>
        <dbReference type="ChEBI" id="CHEBI:47942"/>
    </cofactor>
</comment>
<evidence type="ECO:0000256" key="2">
    <source>
        <dbReference type="ARBA" id="ARBA00006432"/>
    </source>
</evidence>
<dbReference type="FunFam" id="3.40.50.12780:FF:000012">
    <property type="entry name" value="Non-ribosomal peptide synthetase"/>
    <property type="match status" value="1"/>
</dbReference>
<dbReference type="PANTHER" id="PTHR45527:SF1">
    <property type="entry name" value="FATTY ACID SYNTHASE"/>
    <property type="match status" value="1"/>
</dbReference>
<keyword evidence="7" id="KW-1185">Reference proteome</keyword>
<dbReference type="FunFam" id="2.30.38.10:FF:000001">
    <property type="entry name" value="Non-ribosomal peptide synthetase PvdI"/>
    <property type="match status" value="2"/>
</dbReference>
<evidence type="ECO:0000259" key="5">
    <source>
        <dbReference type="PROSITE" id="PS50075"/>
    </source>
</evidence>
<feature type="domain" description="Carrier" evidence="5">
    <location>
        <begin position="651"/>
        <end position="726"/>
    </location>
</feature>
<dbReference type="Gene3D" id="3.30.559.30">
    <property type="entry name" value="Nonribosomal peptide synthetase, condensation domain"/>
    <property type="match status" value="3"/>
</dbReference>
<dbReference type="InterPro" id="IPR009081">
    <property type="entry name" value="PP-bd_ACP"/>
</dbReference>
<dbReference type="GO" id="GO:0044550">
    <property type="term" value="P:secondary metabolite biosynthetic process"/>
    <property type="evidence" value="ECO:0007669"/>
    <property type="project" value="UniProtKB-ARBA"/>
</dbReference>
<gene>
    <name evidence="6" type="ORF">KDA82_02610</name>
</gene>
<comment type="caution">
    <text evidence="6">The sequence shown here is derived from an EMBL/GenBank/DDBJ whole genome shotgun (WGS) entry which is preliminary data.</text>
</comment>
<dbReference type="CDD" id="cd19540">
    <property type="entry name" value="LCL_NRPS-like"/>
    <property type="match status" value="2"/>
</dbReference>
<feature type="non-terminal residue" evidence="6">
    <location>
        <position position="1"/>
    </location>
</feature>
<keyword evidence="4" id="KW-0597">Phosphoprotein</keyword>
<dbReference type="Gene3D" id="2.30.38.10">
    <property type="entry name" value="Luciferase, Domain 3"/>
    <property type="match status" value="2"/>
</dbReference>
<sequence length="2266" mass="240123">LAVAQQASGIADHTPLFTSLFNYRHVTVATTAPADAEQNEQRHVSGIQRVMVQDRTNYPVAVSANDRGEGGLSLGVQTVSTLDADAVASLFRTALENVVSALIGELDGGPDTALAAVDVLAADERDVLLRQWNDSALEVAGSSIVELFGQWVTAAPDAVAVVTGEGEGEELSYVELDVAANRLANHLRSRGVGRESVVGLCLPRGVRLVTAILAVWKAGAAYLPIDGRLPVDRVAYMLNGSSAELVLGTEDTLEDLPVGRVPLIALDDPMTTALLDVHPATEPEVTIHSAGTAYVIYTSGSTGTPKGVAVSHAGAANLVAAQRDRLAVGQGSRVLQFASISFDAAVWEVLMALGTGAALVTASADELLPDGGLAEVVARHGVTHATLPPVVLGALDAGDLASVATLVSAGEALDAGLAGRWAADRRMINAYGPTECTVCASMSAPLAPGDDPSIGGPVANTRLYVLDAALRPVPVGVAGELYVAGAGVARGYVGRASLTGERFVACPFGPGSGERMYRTGDMVKWGPDGQLLFAGRADEQVKIRSFRIEPGEIEAVLLACPGVRQAAVVAREDTPGDKRLVAYVVPAEGDGDGGGAGVGAESVREFVADRLPEYMVPAAVVELADFPLTVNGKLDRRALPAPEYTAGAGRGPATPEEEILCAVFAEVLGVESVGVDDSFFALGGHSLLAVRLTARIRSVLGLEVEVRSLFEAPTVAGLAARFATEGRGTGRLPLRAGVRPERVPLSFAQRRLWFLAQLEGPSPTYNVSARIGLSGVDTAVLEEAFRDVIARHESLRTTFLAVDGEPYQQIHDPRDFEWQLNVSEVAREDVVSAVDQAKGHAFDLSAELPIRVWLFQAGSDEQVLLVLLHHIAGDGWSMGPLSRDLSAAYAARLRGEVPVFEALPVQYADYALWQRELLGEESDPESLLSRQVEFWRRTLAGAPEELTLPTDHPRPVTGSHRGHAAPVRIPAEMHRRLAELARAEGVTTFMVLQAALAVTVSRLGAGTDIPIGSPIAGRTDDALNDLVGFFLNTLVIRTDLSGDPEFRQVLGRVREASLGAFAHQDVPFERLVEELAPSRSMARHPLAQVVLTMQTSGNASLDMPGVSRGADSGAHEARVEDEAASALDATSLTSVKFDLWLSLNEVHDADGEPAGLRGAVTVAADLFDAPAAGRFARWLERVLEAVVCAPEVRLSAVDVLDAGERDRVLVEWNDTASVVGGSSVVELFERWVAVDPGGVAVVAGGVSLTFGELGAAAGRLACYLRDVGVGRESVVGLCLPRGVEMVTAMLAVWKAGAAYVPVDGALPMERVAYVLSDSRVRVVLGSRDALDDLPAGRVRMIAVDDPTTAVLLEGYADVSPEVVVDPAGLAYVIYTSGSTGVPKGVAVTHGALANYVCSVSERLGWAVPGARYALLQAQVTDLGNTVVFTSLATGGELHVLDEESVTDPQTVAEYVAEQNIDALKVVPSHLRALTSVAGIEPLLPARSVVLGGEAASPGWVRELVEAAAGGGRRVFNHYGPTETTIGVATVELTPELVAGGVVPVGTPIANTRMYVLDDALQPMPVGVAGELYVAGTGLARGYVSRPSLTGERFLACPFGPGSGERMYRTGDLVKWASDGQLVFVGRADEQVKIRGFRIEPGEIEAALLAHPDVAQTVVIAREDTPGDKRLVAYVVPTDGEEVQGLREFAGARLPDHMVPAAVVSLPELPLTANGKLDRKALPAPEYVSGGGRAPATSVEVALCGAFAEILGLESVGVEDDFFDLGGHSLLAVRLVSRIRVVLGVEVEVRALFEAPTVAALAGELADRAGQARIPLRAGVRPQRVPLSFAQRRLWFLAQLEGPSPTYNIPIPIRMREVNVDALDAALRDVIVRHESLRTIFPAVDGEPYQRIVDPDELDWALNVSQVEPGTVDGAVARASQYAFDLSAELPIRAWLFQGGPDEQALLVIMHHIASDGWSRGPLTSDVSRAYAARRRGEAPVWDALPVQYADYTLWQRELLGEASDPESLLSQQVEYWKGALAGAPEELALPVDRPRPAVIGHRGHRVPVRVSGEVHERLVELARTEGATPYMVLQAALVVLLSRLGAGADIPIGTPIAGRTDEAMSDLVGFFVNTLVIRTDLSGDPEFRQVLGRVRDASLGAFEHQDVPFERLVEEIAPTRVQSRNPLFQVMFTMQNIRRPGLDLHEVRAASADEVLGAQSPVDETATVPVRLDLHFAMGEMFAADGRPAGVRGSVMASTDLFDLSTVKAMADRLMRVLEQAVVAPG</sequence>
<dbReference type="InterPro" id="IPR001242">
    <property type="entry name" value="Condensation_dom"/>
</dbReference>
<dbReference type="Proteomes" id="UP000675554">
    <property type="component" value="Unassembled WGS sequence"/>
</dbReference>
<dbReference type="Gene3D" id="1.10.1200.10">
    <property type="entry name" value="ACP-like"/>
    <property type="match status" value="2"/>
</dbReference>
<dbReference type="GO" id="GO:0008610">
    <property type="term" value="P:lipid biosynthetic process"/>
    <property type="evidence" value="ECO:0007669"/>
    <property type="project" value="UniProtKB-ARBA"/>
</dbReference>
<evidence type="ECO:0000313" key="7">
    <source>
        <dbReference type="Proteomes" id="UP000675554"/>
    </source>
</evidence>
<dbReference type="InterPro" id="IPR023213">
    <property type="entry name" value="CAT-like_dom_sf"/>
</dbReference>
<dbReference type="SUPFAM" id="SSF47336">
    <property type="entry name" value="ACP-like"/>
    <property type="match status" value="2"/>
</dbReference>
<dbReference type="InterPro" id="IPR000873">
    <property type="entry name" value="AMP-dep_synth/lig_dom"/>
</dbReference>
<dbReference type="PROSITE" id="PS00455">
    <property type="entry name" value="AMP_BINDING"/>
    <property type="match status" value="2"/>
</dbReference>
<evidence type="ECO:0000256" key="1">
    <source>
        <dbReference type="ARBA" id="ARBA00001957"/>
    </source>
</evidence>
<dbReference type="FunFam" id="3.40.50.980:FF:000001">
    <property type="entry name" value="Non-ribosomal peptide synthetase"/>
    <property type="match status" value="2"/>
</dbReference>
<dbReference type="Gene3D" id="3.30.559.10">
    <property type="entry name" value="Chloramphenicol acetyltransferase-like domain"/>
    <property type="match status" value="2"/>
</dbReference>
<dbReference type="GO" id="GO:0043041">
    <property type="term" value="P:amino acid activation for nonribosomal peptide biosynthetic process"/>
    <property type="evidence" value="ECO:0007669"/>
    <property type="project" value="TreeGrafter"/>
</dbReference>
<dbReference type="PANTHER" id="PTHR45527">
    <property type="entry name" value="NONRIBOSOMAL PEPTIDE SYNTHETASE"/>
    <property type="match status" value="1"/>
</dbReference>
<dbReference type="Gene3D" id="3.40.50.980">
    <property type="match status" value="4"/>
</dbReference>
<dbReference type="Gene3D" id="3.30.300.30">
    <property type="match status" value="2"/>
</dbReference>
<dbReference type="NCBIfam" id="TIGR01733">
    <property type="entry name" value="AA-adenyl-dom"/>
    <property type="match status" value="2"/>
</dbReference>
<dbReference type="SUPFAM" id="SSF52777">
    <property type="entry name" value="CoA-dependent acyltransferases"/>
    <property type="match status" value="4"/>
</dbReference>
<dbReference type="Pfam" id="PF13193">
    <property type="entry name" value="AMP-binding_C"/>
    <property type="match status" value="2"/>
</dbReference>